<comment type="subcellular location">
    <subcellularLocation>
        <location evidence="3">Cytoplasm</location>
    </subcellularLocation>
</comment>
<reference evidence="6 7" key="1">
    <citation type="journal article" date="2016" name="Nat. Commun.">
        <title>Thousands of microbial genomes shed light on interconnected biogeochemical processes in an aquifer system.</title>
        <authorList>
            <person name="Anantharaman K."/>
            <person name="Brown C.T."/>
            <person name="Hug L.A."/>
            <person name="Sharon I."/>
            <person name="Castelle C.J."/>
            <person name="Probst A.J."/>
            <person name="Thomas B.C."/>
            <person name="Singh A."/>
            <person name="Wilkins M.J."/>
            <person name="Karaoz U."/>
            <person name="Brodie E.L."/>
            <person name="Williams K.H."/>
            <person name="Hubbard S.S."/>
            <person name="Banfield J.F."/>
        </authorList>
    </citation>
    <scope>NUCLEOTIDE SEQUENCE [LARGE SCALE GENOMIC DNA]</scope>
</reference>
<evidence type="ECO:0000256" key="4">
    <source>
        <dbReference type="RuleBase" id="RU004478"/>
    </source>
</evidence>
<keyword evidence="3" id="KW-0346">Stress response</keyword>
<comment type="subunit">
    <text evidence="3">Homodimer.</text>
</comment>
<dbReference type="GO" id="GO:0051082">
    <property type="term" value="F:unfolded protein binding"/>
    <property type="evidence" value="ECO:0007669"/>
    <property type="project" value="TreeGrafter"/>
</dbReference>
<evidence type="ECO:0000256" key="5">
    <source>
        <dbReference type="SAM" id="MobiDB-lite"/>
    </source>
</evidence>
<dbReference type="Pfam" id="PF01025">
    <property type="entry name" value="GrpE"/>
    <property type="match status" value="1"/>
</dbReference>
<dbReference type="GO" id="GO:0005737">
    <property type="term" value="C:cytoplasm"/>
    <property type="evidence" value="ECO:0007669"/>
    <property type="project" value="UniProtKB-SubCell"/>
</dbReference>
<accession>A0A1F5ZGR1</accession>
<evidence type="ECO:0000313" key="6">
    <source>
        <dbReference type="EMBL" id="OGG11620.1"/>
    </source>
</evidence>
<dbReference type="PANTHER" id="PTHR21237:SF23">
    <property type="entry name" value="GRPE PROTEIN HOMOLOG, MITOCHONDRIAL"/>
    <property type="match status" value="1"/>
</dbReference>
<dbReference type="CDD" id="cd00446">
    <property type="entry name" value="GrpE"/>
    <property type="match status" value="1"/>
</dbReference>
<dbReference type="SUPFAM" id="SSF58014">
    <property type="entry name" value="Coiled-coil domain of nucleotide exchange factor GrpE"/>
    <property type="match status" value="1"/>
</dbReference>
<sequence length="157" mass="18242">MKKQDQKQHIKQEDHGKQNIEELEKHVEEWKNKYLRALADYQNLERRTHTEKEEVRIFAGEHIFARFLPAMDTLAKANEHIQDAGLALAFKEFQVAFSELGVEKIEVVGKAFNPHEMECIEVTQGNDNEVVEEVLPGYRYHGKMLRVAQVKVGKKEA</sequence>
<gene>
    <name evidence="3" type="primary">grpE</name>
    <name evidence="6" type="ORF">A2Z00_00975</name>
</gene>
<keyword evidence="3" id="KW-0963">Cytoplasm</keyword>
<dbReference type="HAMAP" id="MF_01151">
    <property type="entry name" value="GrpE"/>
    <property type="match status" value="1"/>
</dbReference>
<proteinExistence type="inferred from homology"/>
<dbReference type="Proteomes" id="UP000177268">
    <property type="component" value="Unassembled WGS sequence"/>
</dbReference>
<dbReference type="GO" id="GO:0051087">
    <property type="term" value="F:protein-folding chaperone binding"/>
    <property type="evidence" value="ECO:0007669"/>
    <property type="project" value="InterPro"/>
</dbReference>
<comment type="similarity">
    <text evidence="1 3 4">Belongs to the GrpE family.</text>
</comment>
<protein>
    <recommendedName>
        <fullName evidence="3">Protein GrpE</fullName>
    </recommendedName>
    <alternativeName>
        <fullName evidence="3">HSP-70 cofactor</fullName>
    </alternativeName>
</protein>
<evidence type="ECO:0000313" key="7">
    <source>
        <dbReference type="Proteomes" id="UP000177268"/>
    </source>
</evidence>
<dbReference type="Gene3D" id="3.90.20.20">
    <property type="match status" value="1"/>
</dbReference>
<evidence type="ECO:0000256" key="1">
    <source>
        <dbReference type="ARBA" id="ARBA00009054"/>
    </source>
</evidence>
<dbReference type="InterPro" id="IPR009012">
    <property type="entry name" value="GrpE_head"/>
</dbReference>
<evidence type="ECO:0000256" key="2">
    <source>
        <dbReference type="ARBA" id="ARBA00023186"/>
    </source>
</evidence>
<dbReference type="EMBL" id="MFIZ01000022">
    <property type="protein sequence ID" value="OGG11620.1"/>
    <property type="molecule type" value="Genomic_DNA"/>
</dbReference>
<comment type="caution">
    <text evidence="6">The sequence shown here is derived from an EMBL/GenBank/DDBJ whole genome shotgun (WGS) entry which is preliminary data.</text>
</comment>
<evidence type="ECO:0000256" key="3">
    <source>
        <dbReference type="HAMAP-Rule" id="MF_01151"/>
    </source>
</evidence>
<comment type="function">
    <text evidence="3">Participates actively in the response to hyperosmotic and heat shock by preventing the aggregation of stress-denatured proteins, in association with DnaK and GrpE. It is the nucleotide exchange factor for DnaK and may function as a thermosensor. Unfolded proteins bind initially to DnaJ; upon interaction with the DnaJ-bound protein, DnaK hydrolyzes its bound ATP, resulting in the formation of a stable complex. GrpE releases ADP from DnaK; ATP binding to DnaK triggers the release of the substrate protein, thus completing the reaction cycle. Several rounds of ATP-dependent interactions between DnaJ, DnaK and GrpE are required for fully efficient folding.</text>
</comment>
<dbReference type="STRING" id="1798370.A2Z00_00975"/>
<dbReference type="InterPro" id="IPR000740">
    <property type="entry name" value="GrpE"/>
</dbReference>
<dbReference type="GO" id="GO:0042803">
    <property type="term" value="F:protein homodimerization activity"/>
    <property type="evidence" value="ECO:0007669"/>
    <property type="project" value="InterPro"/>
</dbReference>
<feature type="region of interest" description="Disordered" evidence="5">
    <location>
        <begin position="1"/>
        <end position="21"/>
    </location>
</feature>
<dbReference type="InterPro" id="IPR013805">
    <property type="entry name" value="GrpE_CC"/>
</dbReference>
<dbReference type="PRINTS" id="PR00773">
    <property type="entry name" value="GRPEPROTEIN"/>
</dbReference>
<dbReference type="AlphaFoldDB" id="A0A1F5ZGR1"/>
<dbReference type="SUPFAM" id="SSF51064">
    <property type="entry name" value="Head domain of nucleotide exchange factor GrpE"/>
    <property type="match status" value="1"/>
</dbReference>
<keyword evidence="2 3" id="KW-0143">Chaperone</keyword>
<dbReference type="GO" id="GO:0006457">
    <property type="term" value="P:protein folding"/>
    <property type="evidence" value="ECO:0007669"/>
    <property type="project" value="InterPro"/>
</dbReference>
<name>A0A1F5ZGR1_9BACT</name>
<organism evidence="6 7">
    <name type="scientific">Candidatus Gottesmanbacteria bacterium RBG_13_45_10</name>
    <dbReference type="NCBI Taxonomy" id="1798370"/>
    <lineage>
        <taxon>Bacteria</taxon>
        <taxon>Candidatus Gottesmaniibacteriota</taxon>
    </lineage>
</organism>
<dbReference type="GO" id="GO:0000774">
    <property type="term" value="F:adenyl-nucleotide exchange factor activity"/>
    <property type="evidence" value="ECO:0007669"/>
    <property type="project" value="InterPro"/>
</dbReference>
<dbReference type="PANTHER" id="PTHR21237">
    <property type="entry name" value="GRPE PROTEIN"/>
    <property type="match status" value="1"/>
</dbReference>